<feature type="compositionally biased region" description="Low complexity" evidence="1">
    <location>
        <begin position="462"/>
        <end position="476"/>
    </location>
</feature>
<feature type="region of interest" description="Disordered" evidence="1">
    <location>
        <begin position="189"/>
        <end position="220"/>
    </location>
</feature>
<name>A0AAD6Z5F6_9AGAR</name>
<dbReference type="EMBL" id="JARIHO010000084">
    <property type="protein sequence ID" value="KAJ7308658.1"/>
    <property type="molecule type" value="Genomic_DNA"/>
</dbReference>
<sequence>MEIWEANDMTVGRKRACGGVPDTAFLLPTATFILRIQVHTSTNAVPREALQRSGVETARNRMRISTVDSRHTPPTSPLRRAPPYTHVNEHNTKAHESTSSPYLFPFLSSPESNWSSSPPAEDAIPKSTRPPRPPLCLAQENRVYPSPHLRDTVSIEAEDPELAPAQAPLPPIAEAGAISACCAHVIPPQATSPPPTSSSPVAMRWRSSPSDSTQASARPLRVLPPFSDAAVHPSPACVNRKGAARTGEWAASNADDDLGELLPLASFQSSHSSSTRNRESAASLALDTSRTMSSPGPGPAPRDSDGRHRRERSARGGRHNTSVRARSFSIPEDHRPRGWRQCGVRYWSWSRVPSDSIRSFLEWRRMGIADALGEEVKRSGWMCATLGSVSSETSEEEGKKKERREGPLRRECVAEHEEIDSEMAYINGYLHRQALCRAQVVSKVAVRRGEEGRTSACENPCTSASRRLSTSATGSSQSPHLLLTDIEPPNPKRRKAVGWPGGRSRERRAKIKDLGCISKTKTQLLV</sequence>
<dbReference type="Proteomes" id="UP001218218">
    <property type="component" value="Unassembled WGS sequence"/>
</dbReference>
<gene>
    <name evidence="2" type="ORF">DFH08DRAFT_944325</name>
</gene>
<keyword evidence="3" id="KW-1185">Reference proteome</keyword>
<organism evidence="2 3">
    <name type="scientific">Mycena albidolilacea</name>
    <dbReference type="NCBI Taxonomy" id="1033008"/>
    <lineage>
        <taxon>Eukaryota</taxon>
        <taxon>Fungi</taxon>
        <taxon>Dikarya</taxon>
        <taxon>Basidiomycota</taxon>
        <taxon>Agaricomycotina</taxon>
        <taxon>Agaricomycetes</taxon>
        <taxon>Agaricomycetidae</taxon>
        <taxon>Agaricales</taxon>
        <taxon>Marasmiineae</taxon>
        <taxon>Mycenaceae</taxon>
        <taxon>Mycena</taxon>
    </lineage>
</organism>
<feature type="compositionally biased region" description="Polar residues" evidence="1">
    <location>
        <begin position="207"/>
        <end position="216"/>
    </location>
</feature>
<feature type="region of interest" description="Disordered" evidence="1">
    <location>
        <begin position="268"/>
        <end position="323"/>
    </location>
</feature>
<feature type="region of interest" description="Disordered" evidence="1">
    <location>
        <begin position="66"/>
        <end position="85"/>
    </location>
</feature>
<protein>
    <submittedName>
        <fullName evidence="2">Uncharacterized protein</fullName>
    </submittedName>
</protein>
<feature type="compositionally biased region" description="Basic and acidic residues" evidence="1">
    <location>
        <begin position="396"/>
        <end position="408"/>
    </location>
</feature>
<feature type="compositionally biased region" description="Basic residues" evidence="1">
    <location>
        <begin position="309"/>
        <end position="318"/>
    </location>
</feature>
<accession>A0AAD6Z5F6</accession>
<comment type="caution">
    <text evidence="2">The sequence shown here is derived from an EMBL/GenBank/DDBJ whole genome shotgun (WGS) entry which is preliminary data.</text>
</comment>
<feature type="region of interest" description="Disordered" evidence="1">
    <location>
        <begin position="388"/>
        <end position="408"/>
    </location>
</feature>
<feature type="region of interest" description="Disordered" evidence="1">
    <location>
        <begin position="111"/>
        <end position="138"/>
    </location>
</feature>
<proteinExistence type="predicted"/>
<reference evidence="2" key="1">
    <citation type="submission" date="2023-03" db="EMBL/GenBank/DDBJ databases">
        <title>Massive genome expansion in bonnet fungi (Mycena s.s.) driven by repeated elements and novel gene families across ecological guilds.</title>
        <authorList>
            <consortium name="Lawrence Berkeley National Laboratory"/>
            <person name="Harder C.B."/>
            <person name="Miyauchi S."/>
            <person name="Viragh M."/>
            <person name="Kuo A."/>
            <person name="Thoen E."/>
            <person name="Andreopoulos B."/>
            <person name="Lu D."/>
            <person name="Skrede I."/>
            <person name="Drula E."/>
            <person name="Henrissat B."/>
            <person name="Morin E."/>
            <person name="Kohler A."/>
            <person name="Barry K."/>
            <person name="LaButti K."/>
            <person name="Morin E."/>
            <person name="Salamov A."/>
            <person name="Lipzen A."/>
            <person name="Mereny Z."/>
            <person name="Hegedus B."/>
            <person name="Baldrian P."/>
            <person name="Stursova M."/>
            <person name="Weitz H."/>
            <person name="Taylor A."/>
            <person name="Grigoriev I.V."/>
            <person name="Nagy L.G."/>
            <person name="Martin F."/>
            <person name="Kauserud H."/>
        </authorList>
    </citation>
    <scope>NUCLEOTIDE SEQUENCE</scope>
    <source>
        <strain evidence="2">CBHHK002</strain>
    </source>
</reference>
<evidence type="ECO:0000313" key="3">
    <source>
        <dbReference type="Proteomes" id="UP001218218"/>
    </source>
</evidence>
<dbReference type="AlphaFoldDB" id="A0AAD6Z5F6"/>
<evidence type="ECO:0000313" key="2">
    <source>
        <dbReference type="EMBL" id="KAJ7308658.1"/>
    </source>
</evidence>
<feature type="region of interest" description="Disordered" evidence="1">
    <location>
        <begin position="452"/>
        <end position="507"/>
    </location>
</feature>
<evidence type="ECO:0000256" key="1">
    <source>
        <dbReference type="SAM" id="MobiDB-lite"/>
    </source>
</evidence>